<name>A0A4R5TRB1_9GAMM</name>
<organism evidence="11 12">
    <name type="scientific">Luteimonas aestuarii</name>
    <dbReference type="NCBI Taxonomy" id="453837"/>
    <lineage>
        <taxon>Bacteria</taxon>
        <taxon>Pseudomonadati</taxon>
        <taxon>Pseudomonadota</taxon>
        <taxon>Gammaproteobacteria</taxon>
        <taxon>Lysobacterales</taxon>
        <taxon>Lysobacteraceae</taxon>
        <taxon>Luteimonas</taxon>
    </lineage>
</organism>
<feature type="active site" evidence="6">
    <location>
        <position position="141"/>
    </location>
</feature>
<comment type="similarity">
    <text evidence="1 8">Belongs to the pseudouridine synthase RluA family.</text>
</comment>
<proteinExistence type="inferred from homology"/>
<dbReference type="EC" id="5.4.99.-" evidence="8"/>
<dbReference type="GO" id="GO:0160140">
    <property type="term" value="F:23S rRNA pseudouridine(1911/1915/1917) synthase activity"/>
    <property type="evidence" value="ECO:0007669"/>
    <property type="project" value="UniProtKB-EC"/>
</dbReference>
<protein>
    <recommendedName>
        <fullName evidence="8">Pseudouridine synthase</fullName>
        <ecNumber evidence="8">5.4.99.-</ecNumber>
    </recommendedName>
</protein>
<evidence type="ECO:0000256" key="6">
    <source>
        <dbReference type="PIRSR" id="PIRSR606225-1"/>
    </source>
</evidence>
<dbReference type="OrthoDB" id="9807829at2"/>
<keyword evidence="3 8" id="KW-0413">Isomerase</keyword>
<evidence type="ECO:0000313" key="12">
    <source>
        <dbReference type="Proteomes" id="UP000294796"/>
    </source>
</evidence>
<dbReference type="PROSITE" id="PS01129">
    <property type="entry name" value="PSI_RLU"/>
    <property type="match status" value="1"/>
</dbReference>
<dbReference type="InterPro" id="IPR050188">
    <property type="entry name" value="RluA_PseudoU_synthase"/>
</dbReference>
<dbReference type="PROSITE" id="PS50889">
    <property type="entry name" value="S4"/>
    <property type="match status" value="1"/>
</dbReference>
<evidence type="ECO:0000256" key="1">
    <source>
        <dbReference type="ARBA" id="ARBA00010876"/>
    </source>
</evidence>
<dbReference type="InterPro" id="IPR002942">
    <property type="entry name" value="S4_RNA-bd"/>
</dbReference>
<dbReference type="InterPro" id="IPR020103">
    <property type="entry name" value="PsdUridine_synth_cat_dom_sf"/>
</dbReference>
<evidence type="ECO:0000313" key="11">
    <source>
        <dbReference type="EMBL" id="TDK18863.1"/>
    </source>
</evidence>
<dbReference type="AlphaFoldDB" id="A0A4R5TRB1"/>
<evidence type="ECO:0000259" key="9">
    <source>
        <dbReference type="Pfam" id="PF00849"/>
    </source>
</evidence>
<keyword evidence="2 7" id="KW-0694">RNA-binding</keyword>
<dbReference type="Pfam" id="PF00849">
    <property type="entry name" value="PseudoU_synth_2"/>
    <property type="match status" value="1"/>
</dbReference>
<dbReference type="NCBIfam" id="NF008385">
    <property type="entry name" value="PRK11180.1"/>
    <property type="match status" value="1"/>
</dbReference>
<dbReference type="PANTHER" id="PTHR21600:SF44">
    <property type="entry name" value="RIBOSOMAL LARGE SUBUNIT PSEUDOURIDINE SYNTHASE D"/>
    <property type="match status" value="1"/>
</dbReference>
<evidence type="ECO:0000256" key="7">
    <source>
        <dbReference type="PROSITE-ProRule" id="PRU00182"/>
    </source>
</evidence>
<evidence type="ECO:0000256" key="8">
    <source>
        <dbReference type="RuleBase" id="RU362028"/>
    </source>
</evidence>
<feature type="domain" description="Pseudouridine synthase RsuA/RluA-like" evidence="9">
    <location>
        <begin position="94"/>
        <end position="244"/>
    </location>
</feature>
<dbReference type="InterPro" id="IPR006145">
    <property type="entry name" value="PsdUridine_synth_RsuA/RluA"/>
</dbReference>
<feature type="domain" description="RNA-binding S4" evidence="10">
    <location>
        <begin position="21"/>
        <end position="67"/>
    </location>
</feature>
<gene>
    <name evidence="11" type="primary">rluD</name>
    <name evidence="11" type="ORF">E2F46_17125</name>
</gene>
<dbReference type="InterPro" id="IPR006224">
    <property type="entry name" value="PsdUridine_synth_RluA-like_CS"/>
</dbReference>
<evidence type="ECO:0000256" key="5">
    <source>
        <dbReference type="ARBA" id="ARBA00056072"/>
    </source>
</evidence>
<accession>A0A4R5TRB1</accession>
<dbReference type="RefSeq" id="WP_133323800.1">
    <property type="nucleotide sequence ID" value="NZ_SMTF01000027.1"/>
</dbReference>
<dbReference type="NCBIfam" id="TIGR00005">
    <property type="entry name" value="rluA_subfam"/>
    <property type="match status" value="1"/>
</dbReference>
<dbReference type="EMBL" id="SMTF01000027">
    <property type="protein sequence ID" value="TDK18863.1"/>
    <property type="molecule type" value="Genomic_DNA"/>
</dbReference>
<dbReference type="Gene3D" id="3.10.290.10">
    <property type="entry name" value="RNA-binding S4 domain"/>
    <property type="match status" value="1"/>
</dbReference>
<dbReference type="SUPFAM" id="SSF55174">
    <property type="entry name" value="Alpha-L RNA-binding motif"/>
    <property type="match status" value="1"/>
</dbReference>
<evidence type="ECO:0000256" key="4">
    <source>
        <dbReference type="ARBA" id="ARBA00036882"/>
    </source>
</evidence>
<dbReference type="GO" id="GO:0003723">
    <property type="term" value="F:RNA binding"/>
    <property type="evidence" value="ECO:0007669"/>
    <property type="project" value="UniProtKB-KW"/>
</dbReference>
<dbReference type="CDD" id="cd02869">
    <property type="entry name" value="PseudoU_synth_RluA_like"/>
    <property type="match status" value="1"/>
</dbReference>
<comment type="catalytic activity">
    <reaction evidence="4">
        <text>uridine(1911/1915/1917) in 23S rRNA = pseudouridine(1911/1915/1917) in 23S rRNA</text>
        <dbReference type="Rhea" id="RHEA:42524"/>
        <dbReference type="Rhea" id="RHEA-COMP:10097"/>
        <dbReference type="Rhea" id="RHEA-COMP:10098"/>
        <dbReference type="ChEBI" id="CHEBI:65314"/>
        <dbReference type="ChEBI" id="CHEBI:65315"/>
        <dbReference type="EC" id="5.4.99.23"/>
    </reaction>
</comment>
<reference evidence="11 12" key="1">
    <citation type="submission" date="2019-03" db="EMBL/GenBank/DDBJ databases">
        <title>Luteimonas zhaokaii sp.nov., isolated from the rectal contents of Plateau pika in Yushu, Qinghai Province, China.</title>
        <authorList>
            <person name="Zhang G."/>
        </authorList>
    </citation>
    <scope>NUCLEOTIDE SEQUENCE [LARGE SCALE GENOMIC DNA]</scope>
    <source>
        <strain evidence="11 12">B9</strain>
    </source>
</reference>
<keyword evidence="12" id="KW-1185">Reference proteome</keyword>
<evidence type="ECO:0000256" key="3">
    <source>
        <dbReference type="ARBA" id="ARBA00023235"/>
    </source>
</evidence>
<dbReference type="Pfam" id="PF01479">
    <property type="entry name" value="S4"/>
    <property type="match status" value="1"/>
</dbReference>
<evidence type="ECO:0000259" key="10">
    <source>
        <dbReference type="Pfam" id="PF01479"/>
    </source>
</evidence>
<dbReference type="InterPro" id="IPR006225">
    <property type="entry name" value="PsdUridine_synth_RluC/D"/>
</dbReference>
<dbReference type="InterPro" id="IPR036986">
    <property type="entry name" value="S4_RNA-bd_sf"/>
</dbReference>
<sequence length="329" mass="35829">MTTPDSPERREAVVPAEAAGRRFDAVLAELFPEFSRSRLAAWVKSGDLLLDGRQVRPRDPVHGGEQVTLAVVLDERTDAEPQDIPLDVLHEDADVFVINKPAGLVVHPGAGNADGTLVNALLYRDASLSALPRAGVVHRLDKDTSGVMVVARTLQAQTALVEQLSARAVHRQYLAVVVGPMVSGGSVNAAIDRHPRDRIRMAVRDDGRDAVTHYRLRERFRAHTALECRLETGRTHQIRVHMAHLKHAIVGDPLYGGPLKLPKGASEGLVATLRGFKRQALHAETLEFTHPTTGEPVRCSAAVPDDLLALMAALREDSAAHAEAERSRR</sequence>
<dbReference type="Gene3D" id="3.30.2350.10">
    <property type="entry name" value="Pseudouridine synthase"/>
    <property type="match status" value="1"/>
</dbReference>
<comment type="caution">
    <text evidence="11">The sequence shown here is derived from an EMBL/GenBank/DDBJ whole genome shotgun (WGS) entry which is preliminary data.</text>
</comment>
<evidence type="ECO:0000256" key="2">
    <source>
        <dbReference type="ARBA" id="ARBA00022884"/>
    </source>
</evidence>
<comment type="catalytic activity">
    <reaction evidence="8">
        <text>a uridine in RNA = a pseudouridine in RNA</text>
        <dbReference type="Rhea" id="RHEA:48348"/>
        <dbReference type="Rhea" id="RHEA-COMP:12068"/>
        <dbReference type="Rhea" id="RHEA-COMP:12069"/>
        <dbReference type="ChEBI" id="CHEBI:65314"/>
        <dbReference type="ChEBI" id="CHEBI:65315"/>
    </reaction>
</comment>
<dbReference type="Proteomes" id="UP000294796">
    <property type="component" value="Unassembled WGS sequence"/>
</dbReference>
<comment type="function">
    <text evidence="5">Responsible for synthesis of pseudouridine from uracil at positions 1911, 1915 and 1917 in 23S ribosomal RNA.</text>
</comment>
<dbReference type="GO" id="GO:0000455">
    <property type="term" value="P:enzyme-directed rRNA pseudouridine synthesis"/>
    <property type="evidence" value="ECO:0007669"/>
    <property type="project" value="UniProtKB-ARBA"/>
</dbReference>
<dbReference type="FunFam" id="3.30.2350.10:FF:000006">
    <property type="entry name" value="Pseudouridine synthase"/>
    <property type="match status" value="1"/>
</dbReference>
<dbReference type="SUPFAM" id="SSF55120">
    <property type="entry name" value="Pseudouridine synthase"/>
    <property type="match status" value="1"/>
</dbReference>
<dbReference type="PANTHER" id="PTHR21600">
    <property type="entry name" value="MITOCHONDRIAL RNA PSEUDOURIDINE SYNTHASE"/>
    <property type="match status" value="1"/>
</dbReference>